<evidence type="ECO:0000313" key="4">
    <source>
        <dbReference type="EMBL" id="KKY02503.1"/>
    </source>
</evidence>
<reference evidence="4 5" key="1">
    <citation type="submission" date="2015-04" db="EMBL/GenBank/DDBJ databases">
        <title>Microcin producing Clostridium sp. JC272T.</title>
        <authorList>
            <person name="Jyothsna T."/>
            <person name="Sasikala C."/>
            <person name="Ramana C."/>
        </authorList>
    </citation>
    <scope>NUCLEOTIDE SEQUENCE [LARGE SCALE GENOMIC DNA]</scope>
    <source>
        <strain evidence="4 5">JC272</strain>
    </source>
</reference>
<feature type="domain" description="YoaR-like putative peptidoglycan binding" evidence="2">
    <location>
        <begin position="97"/>
        <end position="209"/>
    </location>
</feature>
<keyword evidence="1" id="KW-0472">Membrane</keyword>
<dbReference type="InterPro" id="IPR007391">
    <property type="entry name" value="Vancomycin_resist_VanW"/>
</dbReference>
<evidence type="ECO:0000259" key="2">
    <source>
        <dbReference type="Pfam" id="PF12229"/>
    </source>
</evidence>
<dbReference type="EMBL" id="LBBT01000291">
    <property type="protein sequence ID" value="KKY00381.1"/>
    <property type="molecule type" value="Genomic_DNA"/>
</dbReference>
<dbReference type="EMBL" id="LBBT01000056">
    <property type="protein sequence ID" value="KKY02503.1"/>
    <property type="molecule type" value="Genomic_DNA"/>
</dbReference>
<name>A0A0M3DJI5_9FIRM</name>
<feature type="transmembrane region" description="Helical" evidence="1">
    <location>
        <begin position="24"/>
        <end position="42"/>
    </location>
</feature>
<evidence type="ECO:0000313" key="3">
    <source>
        <dbReference type="EMBL" id="KKY00381.1"/>
    </source>
</evidence>
<dbReference type="OrthoDB" id="9797191at2"/>
<evidence type="ECO:0000256" key="1">
    <source>
        <dbReference type="SAM" id="Phobius"/>
    </source>
</evidence>
<protein>
    <recommendedName>
        <fullName evidence="2">YoaR-like putative peptidoglycan binding domain-containing protein</fullName>
    </recommendedName>
</protein>
<dbReference type="Pfam" id="PF04294">
    <property type="entry name" value="VanW"/>
    <property type="match status" value="1"/>
</dbReference>
<comment type="caution">
    <text evidence="4">The sequence shown here is derived from an EMBL/GenBank/DDBJ whole genome shotgun (WGS) entry which is preliminary data.</text>
</comment>
<evidence type="ECO:0000313" key="5">
    <source>
        <dbReference type="Proteomes" id="UP000034407"/>
    </source>
</evidence>
<dbReference type="RefSeq" id="WP_046821971.1">
    <property type="nucleotide sequence ID" value="NZ_LBBT01000056.1"/>
</dbReference>
<dbReference type="PANTHER" id="PTHR35788">
    <property type="entry name" value="EXPORTED PROTEIN-RELATED"/>
    <property type="match status" value="1"/>
</dbReference>
<accession>A0A0M3DJI5</accession>
<dbReference type="PATRIC" id="fig|1629550.3.peg.2377"/>
<dbReference type="AlphaFoldDB" id="A0A0M3DJI5"/>
<dbReference type="Pfam" id="PF12229">
    <property type="entry name" value="PG_binding_4"/>
    <property type="match status" value="1"/>
</dbReference>
<dbReference type="Proteomes" id="UP000034407">
    <property type="component" value="Unassembled WGS sequence"/>
</dbReference>
<keyword evidence="1" id="KW-1133">Transmembrane helix</keyword>
<proteinExistence type="predicted"/>
<dbReference type="InterPro" id="IPR022029">
    <property type="entry name" value="YoaR-like_PG-bd"/>
</dbReference>
<keyword evidence="5" id="KW-1185">Reference proteome</keyword>
<dbReference type="InterPro" id="IPR052913">
    <property type="entry name" value="Glycopeptide_resist_protein"/>
</dbReference>
<keyword evidence="1" id="KW-0812">Transmembrane</keyword>
<sequence length="428" mass="47301">MQQNIAVEEKKERAKLNNTSKKNLSILAAIILTLIIIAAIGIKSFNKKYIYNGKIATNMYIGNVNVSDLTPNEAKLAVANEYKPKSIAIDYNDKSFTIDPNKIDLKYDVNKFVDNAYQFNKTDSYFKNVERVISLQRGNKEVIAINPTYNEKKLDSALDQISKKANKKVADAKLYISDSGSFTITSEVIGQEVDKKSTKENIKKSLAENKFNGMELSIKSEKPSITSDMLKSVDSLLATHSTRYTNSSANRAYNIIRASNSTSNIVLMPGEEFSYNTSTGPRSRSNGYKDAPVIVNGKVQDGSGGGVCQVSTTIYNSALYSGLDITNVRNHSLPSTYAPKGKDATVAYGSIDLKFKNPYKHPIYIKNSAYNGTVTSTIYGSSKDKQNISVVTENVGSSNVVKTYREFKDSNGKVTKKEYITTSSYKKK</sequence>
<dbReference type="PANTHER" id="PTHR35788:SF1">
    <property type="entry name" value="EXPORTED PROTEIN"/>
    <property type="match status" value="1"/>
</dbReference>
<gene>
    <name evidence="4" type="ORF">VN21_02925</name>
    <name evidence="3" type="ORF">VN21_14525</name>
</gene>
<organism evidence="4 5">
    <name type="scientific">Paraclostridium benzoelyticum</name>
    <dbReference type="NCBI Taxonomy" id="1629550"/>
    <lineage>
        <taxon>Bacteria</taxon>
        <taxon>Bacillati</taxon>
        <taxon>Bacillota</taxon>
        <taxon>Clostridia</taxon>
        <taxon>Peptostreptococcales</taxon>
        <taxon>Peptostreptococcaceae</taxon>
        <taxon>Paraclostridium</taxon>
    </lineage>
</organism>